<dbReference type="KEGG" id="dwu:DVJ83_18900"/>
<evidence type="ECO:0000313" key="2">
    <source>
        <dbReference type="EMBL" id="AXH01201.1"/>
    </source>
</evidence>
<proteinExistence type="predicted"/>
<geneLocation type="plasmid" evidence="3">
    <name>pdrdvi</name>
</geneLocation>
<dbReference type="Proteomes" id="UP000253744">
    <property type="component" value="Plasmid pDrdVI"/>
</dbReference>
<sequence>MKMIDANSAAFKAVGYDPATRTMRIHFHDAGIYEYSHVEQEDFDALMAAESKGTHLNQVMKNNHPYREITDPTGRRNTK</sequence>
<dbReference type="AlphaFoldDB" id="A0A345INC8"/>
<gene>
    <name evidence="2" type="ORF">DVJ83_18900</name>
</gene>
<protein>
    <submittedName>
        <fullName evidence="2">KTSC domain-containing protein</fullName>
    </submittedName>
</protein>
<name>A0A345INC8_9DEIO</name>
<accession>A0A345INC8</accession>
<dbReference type="RefSeq" id="WP_114673824.1">
    <property type="nucleotide sequence ID" value="NZ_CP031164.1"/>
</dbReference>
<evidence type="ECO:0000259" key="1">
    <source>
        <dbReference type="Pfam" id="PF13619"/>
    </source>
</evidence>
<dbReference type="InterPro" id="IPR025309">
    <property type="entry name" value="KTSC_dom"/>
</dbReference>
<feature type="domain" description="KTSC" evidence="1">
    <location>
        <begin position="7"/>
        <end position="63"/>
    </location>
</feature>
<reference evidence="2 3" key="1">
    <citation type="submission" date="2018-07" db="EMBL/GenBank/DDBJ databases">
        <title>Complete Genome and Methylome Analysis of Deinococcus wulumuqiensis NEB 479.</title>
        <authorList>
            <person name="Fomenkov A."/>
            <person name="Luyten Y."/>
            <person name="Vincze T."/>
            <person name="Anton B.P."/>
            <person name="Clark T."/>
            <person name="Roberts R.J."/>
            <person name="Morgan R.D."/>
        </authorList>
    </citation>
    <scope>NUCLEOTIDE SEQUENCE [LARGE SCALE GENOMIC DNA]</scope>
    <source>
        <strain evidence="2 3">NEB 479</strain>
        <plasmid evidence="3">Plasmid pdrdvi</plasmid>
    </source>
</reference>
<evidence type="ECO:0000313" key="3">
    <source>
        <dbReference type="Proteomes" id="UP000253744"/>
    </source>
</evidence>
<organism evidence="2 3">
    <name type="scientific">Deinococcus wulumuqiensis</name>
    <dbReference type="NCBI Taxonomy" id="980427"/>
    <lineage>
        <taxon>Bacteria</taxon>
        <taxon>Thermotogati</taxon>
        <taxon>Deinococcota</taxon>
        <taxon>Deinococci</taxon>
        <taxon>Deinococcales</taxon>
        <taxon>Deinococcaceae</taxon>
        <taxon>Deinococcus</taxon>
    </lineage>
</organism>
<keyword evidence="2" id="KW-0614">Plasmid</keyword>
<dbReference type="Pfam" id="PF13619">
    <property type="entry name" value="KTSC"/>
    <property type="match status" value="1"/>
</dbReference>
<dbReference type="EMBL" id="CP031164">
    <property type="protein sequence ID" value="AXH01201.1"/>
    <property type="molecule type" value="Genomic_DNA"/>
</dbReference>